<dbReference type="InterPro" id="IPR001849">
    <property type="entry name" value="PH_domain"/>
</dbReference>
<evidence type="ECO:0000313" key="3">
    <source>
        <dbReference type="EMBL" id="VFT90695.1"/>
    </source>
</evidence>
<dbReference type="OrthoDB" id="185175at2759"/>
<protein>
    <submittedName>
        <fullName evidence="3">Aste57867_13864 protein</fullName>
    </submittedName>
</protein>
<sequence>MEECRVLRSGVLYKKGKKVGLFGRDNWKPRYCVLTWNKLQYFTCEGGALKGEVDMSHLTRDSIAIMPADCKKTGRSASSIWRVAITTPQRRFLIAATTEFEMRDWVGDLLKITARHDTSTQVAAGDAVICRRHPHAPVRPMLLESMDVLAKSNRRNISLVPGQVHLRREARHAHSDPIIYNVDPTHDIDSDDFGDDLDSDDDFI</sequence>
<accession>A0A485KZI5</accession>
<evidence type="ECO:0000259" key="1">
    <source>
        <dbReference type="PROSITE" id="PS50003"/>
    </source>
</evidence>
<proteinExistence type="predicted"/>
<dbReference type="SUPFAM" id="SSF50729">
    <property type="entry name" value="PH domain-like"/>
    <property type="match status" value="1"/>
</dbReference>
<name>A0A485KZI5_9STRA</name>
<dbReference type="AlphaFoldDB" id="A0A485KZI5"/>
<organism evidence="3 4">
    <name type="scientific">Aphanomyces stellatus</name>
    <dbReference type="NCBI Taxonomy" id="120398"/>
    <lineage>
        <taxon>Eukaryota</taxon>
        <taxon>Sar</taxon>
        <taxon>Stramenopiles</taxon>
        <taxon>Oomycota</taxon>
        <taxon>Saprolegniomycetes</taxon>
        <taxon>Saprolegniales</taxon>
        <taxon>Verrucalvaceae</taxon>
        <taxon>Aphanomyces</taxon>
    </lineage>
</organism>
<gene>
    <name evidence="3" type="primary">Aste57867_13864</name>
    <name evidence="2" type="ORF">As57867_013813</name>
    <name evidence="3" type="ORF">ASTE57867_13864</name>
</gene>
<evidence type="ECO:0000313" key="2">
    <source>
        <dbReference type="EMBL" id="KAF0695305.1"/>
    </source>
</evidence>
<evidence type="ECO:0000313" key="4">
    <source>
        <dbReference type="Proteomes" id="UP000332933"/>
    </source>
</evidence>
<dbReference type="EMBL" id="VJMH01005488">
    <property type="protein sequence ID" value="KAF0695305.1"/>
    <property type="molecule type" value="Genomic_DNA"/>
</dbReference>
<dbReference type="Proteomes" id="UP000332933">
    <property type="component" value="Unassembled WGS sequence"/>
</dbReference>
<dbReference type="InterPro" id="IPR011993">
    <property type="entry name" value="PH-like_dom_sf"/>
</dbReference>
<dbReference type="Gene3D" id="2.30.29.30">
    <property type="entry name" value="Pleckstrin-homology domain (PH domain)/Phosphotyrosine-binding domain (PTB)"/>
    <property type="match status" value="1"/>
</dbReference>
<dbReference type="SMART" id="SM00233">
    <property type="entry name" value="PH"/>
    <property type="match status" value="1"/>
</dbReference>
<reference evidence="2" key="2">
    <citation type="submission" date="2019-06" db="EMBL/GenBank/DDBJ databases">
        <title>Genomics analysis of Aphanomyces spp. identifies a new class of oomycete effector associated with host adaptation.</title>
        <authorList>
            <person name="Gaulin E."/>
        </authorList>
    </citation>
    <scope>NUCLEOTIDE SEQUENCE</scope>
    <source>
        <strain evidence="2">CBS 578.67</strain>
    </source>
</reference>
<reference evidence="3 4" key="1">
    <citation type="submission" date="2019-03" db="EMBL/GenBank/DDBJ databases">
        <authorList>
            <person name="Gaulin E."/>
            <person name="Dumas B."/>
        </authorList>
    </citation>
    <scope>NUCLEOTIDE SEQUENCE [LARGE SCALE GENOMIC DNA]</scope>
    <source>
        <strain evidence="3">CBS 568.67</strain>
    </source>
</reference>
<keyword evidence="4" id="KW-1185">Reference proteome</keyword>
<dbReference type="EMBL" id="CAADRA010005509">
    <property type="protein sequence ID" value="VFT90695.1"/>
    <property type="molecule type" value="Genomic_DNA"/>
</dbReference>
<feature type="domain" description="PH" evidence="1">
    <location>
        <begin position="5"/>
        <end position="114"/>
    </location>
</feature>
<dbReference type="PROSITE" id="PS50003">
    <property type="entry name" value="PH_DOMAIN"/>
    <property type="match status" value="1"/>
</dbReference>
<dbReference type="Pfam" id="PF00169">
    <property type="entry name" value="PH"/>
    <property type="match status" value="1"/>
</dbReference>